<feature type="region of interest" description="Disordered" evidence="1">
    <location>
        <begin position="1"/>
        <end position="53"/>
    </location>
</feature>
<comment type="caution">
    <text evidence="2">The sequence shown here is derived from an EMBL/GenBank/DDBJ whole genome shotgun (WGS) entry which is preliminary data.</text>
</comment>
<name>A0A2V0P4L7_9CHLO</name>
<reference evidence="2 3" key="1">
    <citation type="journal article" date="2018" name="Sci. Rep.">
        <title>Raphidocelis subcapitata (=Pseudokirchneriella subcapitata) provides an insight into genome evolution and environmental adaptations in the Sphaeropleales.</title>
        <authorList>
            <person name="Suzuki S."/>
            <person name="Yamaguchi H."/>
            <person name="Nakajima N."/>
            <person name="Kawachi M."/>
        </authorList>
    </citation>
    <scope>NUCLEOTIDE SEQUENCE [LARGE SCALE GENOMIC DNA]</scope>
    <source>
        <strain evidence="2 3">NIES-35</strain>
    </source>
</reference>
<protein>
    <submittedName>
        <fullName evidence="2">Uncharacterized protein</fullName>
    </submittedName>
</protein>
<feature type="compositionally biased region" description="Pro residues" evidence="1">
    <location>
        <begin position="249"/>
        <end position="267"/>
    </location>
</feature>
<evidence type="ECO:0000256" key="1">
    <source>
        <dbReference type="SAM" id="MobiDB-lite"/>
    </source>
</evidence>
<feature type="region of interest" description="Disordered" evidence="1">
    <location>
        <begin position="389"/>
        <end position="429"/>
    </location>
</feature>
<dbReference type="PRINTS" id="PR01217">
    <property type="entry name" value="PRICHEXTENSN"/>
</dbReference>
<keyword evidence="3" id="KW-1185">Reference proteome</keyword>
<feature type="compositionally biased region" description="Low complexity" evidence="1">
    <location>
        <begin position="289"/>
        <end position="298"/>
    </location>
</feature>
<organism evidence="2 3">
    <name type="scientific">Raphidocelis subcapitata</name>
    <dbReference type="NCBI Taxonomy" id="307507"/>
    <lineage>
        <taxon>Eukaryota</taxon>
        <taxon>Viridiplantae</taxon>
        <taxon>Chlorophyta</taxon>
        <taxon>core chlorophytes</taxon>
        <taxon>Chlorophyceae</taxon>
        <taxon>CS clade</taxon>
        <taxon>Sphaeropleales</taxon>
        <taxon>Selenastraceae</taxon>
        <taxon>Raphidocelis</taxon>
    </lineage>
</organism>
<proteinExistence type="predicted"/>
<accession>A0A2V0P4L7</accession>
<sequence>MKSALRQSGARAKLVASFRTSPRSQAPAVTEPRPVHKPAPLLGQMTSLGAPRRPAFYPPVPSLAESVRASPPAGANVPTPAEPPAALVIAAPPAAVPTPPTAPPPIVAAPAAAAAAAAPAAPAAAPKPRPGAPRTVVQLFQAQVAHRITAHEAADAQRQARARRALVAASRPRVRELTVQVTPPRHPRDDPIYVPVGDAYVPTKPAAATTAAAITAVSFPVPTPPVAPSSPPSAAVVTDDDTVGWDNTEPPPPPPSRAPQPAPPPTLLLPLRLRPQSPKPPARRSSSEGGDASPLDDGSSGGGGASSAPPSTASAPDATSEEAPSVDADAIDTPTELPPFVPANRASGDELPARVPIQPLFIQPLLLVEPLRVGPLIPAPLGFGASHPIAPGHDGDGAAVAPPQPSADDLLGGGSGAAPEAPRRRRRPNPFFAIGRAARGFWREKIAACFCGPQVSLDV</sequence>
<dbReference type="EMBL" id="BDRX01000056">
    <property type="protein sequence ID" value="GBF94808.1"/>
    <property type="molecule type" value="Genomic_DNA"/>
</dbReference>
<evidence type="ECO:0000313" key="3">
    <source>
        <dbReference type="Proteomes" id="UP000247498"/>
    </source>
</evidence>
<feature type="region of interest" description="Disordered" evidence="1">
    <location>
        <begin position="223"/>
        <end position="345"/>
    </location>
</feature>
<gene>
    <name evidence="2" type="ORF">Rsub_07980</name>
</gene>
<dbReference type="Proteomes" id="UP000247498">
    <property type="component" value="Unassembled WGS sequence"/>
</dbReference>
<dbReference type="AlphaFoldDB" id="A0A2V0P4L7"/>
<dbReference type="InParanoid" id="A0A2V0P4L7"/>
<evidence type="ECO:0000313" key="2">
    <source>
        <dbReference type="EMBL" id="GBF94808.1"/>
    </source>
</evidence>
<feature type="compositionally biased region" description="Low complexity" evidence="1">
    <location>
        <begin position="306"/>
        <end position="325"/>
    </location>
</feature>